<sequence>MFFTIIIAFFSLIALIIIHELGHFILAKKFGVKVEEFGIGYPPRVLGKKIGETVYSLNLWPFGAFVKIHGEEGGIEDYRSFIGKPIWQRVAIVLGGVVSFWIVAVILLSVVAGIWGLPTAVSDEDNHNLIGPKIQITQIADHSPAQAAGLRAGDIIVGFEKVKDVQEFIDAHQGEEIVLTLKRGSQVFNEKIIPRVAPPEGEGAIGIGLVRTAFKSYTWYEAPGQGVLTAWQLSLDIVNGWVLGLKSAFGLIKLPAGMKMEMMGPLGIFELLREYSALGINYFLFLISLIALALALANILPIPALDGGKLFFLLIEGVRGKPINYKVEQKITATFFVLLIMLMVFVTVKFDIPRLF</sequence>
<evidence type="ECO:0000259" key="12">
    <source>
        <dbReference type="SMART" id="SM00228"/>
    </source>
</evidence>
<keyword evidence="10 11" id="KW-0472">Membrane</keyword>
<feature type="transmembrane region" description="Helical" evidence="11">
    <location>
        <begin position="331"/>
        <end position="350"/>
    </location>
</feature>
<evidence type="ECO:0000256" key="5">
    <source>
        <dbReference type="ARBA" id="ARBA00022692"/>
    </source>
</evidence>
<dbReference type="GO" id="GO:0006508">
    <property type="term" value="P:proteolysis"/>
    <property type="evidence" value="ECO:0007669"/>
    <property type="project" value="UniProtKB-KW"/>
</dbReference>
<keyword evidence="6" id="KW-0378">Hydrolase</keyword>
<dbReference type="InterPro" id="IPR004387">
    <property type="entry name" value="Pept_M50_Zn"/>
</dbReference>
<dbReference type="SUPFAM" id="SSF50156">
    <property type="entry name" value="PDZ domain-like"/>
    <property type="match status" value="1"/>
</dbReference>
<comment type="subcellular location">
    <subcellularLocation>
        <location evidence="2">Membrane</location>
        <topology evidence="2">Multi-pass membrane protein</topology>
    </subcellularLocation>
</comment>
<dbReference type="InterPro" id="IPR036034">
    <property type="entry name" value="PDZ_sf"/>
</dbReference>
<evidence type="ECO:0000313" key="14">
    <source>
        <dbReference type="Proteomes" id="UP000178647"/>
    </source>
</evidence>
<dbReference type="PANTHER" id="PTHR42837:SF2">
    <property type="entry name" value="MEMBRANE METALLOPROTEASE ARASP2, CHLOROPLASTIC-RELATED"/>
    <property type="match status" value="1"/>
</dbReference>
<dbReference type="SMART" id="SM00228">
    <property type="entry name" value="PDZ"/>
    <property type="match status" value="1"/>
</dbReference>
<evidence type="ECO:0000256" key="10">
    <source>
        <dbReference type="ARBA" id="ARBA00023136"/>
    </source>
</evidence>
<name>A0A1G2EG27_9BACT</name>
<evidence type="ECO:0000256" key="4">
    <source>
        <dbReference type="ARBA" id="ARBA00022670"/>
    </source>
</evidence>
<comment type="cofactor">
    <cofactor evidence="1">
        <name>Zn(2+)</name>
        <dbReference type="ChEBI" id="CHEBI:29105"/>
    </cofactor>
</comment>
<organism evidence="13 14">
    <name type="scientific">Candidatus Nealsonbacteria bacterium RIFCSPLOWO2_01_FULL_43_32</name>
    <dbReference type="NCBI Taxonomy" id="1801672"/>
    <lineage>
        <taxon>Bacteria</taxon>
        <taxon>Candidatus Nealsoniibacteriota</taxon>
    </lineage>
</organism>
<dbReference type="EMBL" id="MHMH01000006">
    <property type="protein sequence ID" value="OGZ24749.1"/>
    <property type="molecule type" value="Genomic_DNA"/>
</dbReference>
<dbReference type="Pfam" id="PF02163">
    <property type="entry name" value="Peptidase_M50"/>
    <property type="match status" value="1"/>
</dbReference>
<keyword evidence="8 11" id="KW-1133">Transmembrane helix</keyword>
<keyword evidence="7" id="KW-0862">Zinc</keyword>
<evidence type="ECO:0000256" key="7">
    <source>
        <dbReference type="ARBA" id="ARBA00022833"/>
    </source>
</evidence>
<dbReference type="GO" id="GO:0004222">
    <property type="term" value="F:metalloendopeptidase activity"/>
    <property type="evidence" value="ECO:0007669"/>
    <property type="project" value="InterPro"/>
</dbReference>
<evidence type="ECO:0000313" key="13">
    <source>
        <dbReference type="EMBL" id="OGZ24749.1"/>
    </source>
</evidence>
<reference evidence="13 14" key="1">
    <citation type="journal article" date="2016" name="Nat. Commun.">
        <title>Thousands of microbial genomes shed light on interconnected biogeochemical processes in an aquifer system.</title>
        <authorList>
            <person name="Anantharaman K."/>
            <person name="Brown C.T."/>
            <person name="Hug L.A."/>
            <person name="Sharon I."/>
            <person name="Castelle C.J."/>
            <person name="Probst A.J."/>
            <person name="Thomas B.C."/>
            <person name="Singh A."/>
            <person name="Wilkins M.J."/>
            <person name="Karaoz U."/>
            <person name="Brodie E.L."/>
            <person name="Williams K.H."/>
            <person name="Hubbard S.S."/>
            <person name="Banfield J.F."/>
        </authorList>
    </citation>
    <scope>NUCLEOTIDE SEQUENCE [LARGE SCALE GENOMIC DNA]</scope>
</reference>
<evidence type="ECO:0000256" key="6">
    <source>
        <dbReference type="ARBA" id="ARBA00022801"/>
    </source>
</evidence>
<dbReference type="AlphaFoldDB" id="A0A1G2EG27"/>
<protein>
    <recommendedName>
        <fullName evidence="12">PDZ domain-containing protein</fullName>
    </recommendedName>
</protein>
<keyword evidence="9" id="KW-0482">Metalloprotease</keyword>
<dbReference type="InterPro" id="IPR001478">
    <property type="entry name" value="PDZ"/>
</dbReference>
<evidence type="ECO:0000256" key="2">
    <source>
        <dbReference type="ARBA" id="ARBA00004141"/>
    </source>
</evidence>
<feature type="transmembrane region" description="Helical" evidence="11">
    <location>
        <begin position="6"/>
        <end position="26"/>
    </location>
</feature>
<dbReference type="InterPro" id="IPR041489">
    <property type="entry name" value="PDZ_6"/>
</dbReference>
<evidence type="ECO:0000256" key="9">
    <source>
        <dbReference type="ARBA" id="ARBA00023049"/>
    </source>
</evidence>
<keyword evidence="5 11" id="KW-0812">Transmembrane</keyword>
<evidence type="ECO:0000256" key="1">
    <source>
        <dbReference type="ARBA" id="ARBA00001947"/>
    </source>
</evidence>
<comment type="similarity">
    <text evidence="3">Belongs to the peptidase M50B family.</text>
</comment>
<dbReference type="STRING" id="1801672.A2896_02635"/>
<evidence type="ECO:0000256" key="8">
    <source>
        <dbReference type="ARBA" id="ARBA00022989"/>
    </source>
</evidence>
<comment type="caution">
    <text evidence="13">The sequence shown here is derived from an EMBL/GenBank/DDBJ whole genome shotgun (WGS) entry which is preliminary data.</text>
</comment>
<keyword evidence="4" id="KW-0645">Protease</keyword>
<feature type="domain" description="PDZ" evidence="12">
    <location>
        <begin position="113"/>
        <end position="185"/>
    </location>
</feature>
<feature type="transmembrane region" description="Helical" evidence="11">
    <location>
        <begin position="90"/>
        <end position="115"/>
    </location>
</feature>
<proteinExistence type="inferred from homology"/>
<dbReference type="Proteomes" id="UP000178647">
    <property type="component" value="Unassembled WGS sequence"/>
</dbReference>
<dbReference type="InterPro" id="IPR008915">
    <property type="entry name" value="Peptidase_M50"/>
</dbReference>
<dbReference type="Gene3D" id="2.30.42.10">
    <property type="match status" value="1"/>
</dbReference>
<evidence type="ECO:0000256" key="3">
    <source>
        <dbReference type="ARBA" id="ARBA00007931"/>
    </source>
</evidence>
<accession>A0A1G2EG27</accession>
<gene>
    <name evidence="13" type="ORF">A2896_02635</name>
</gene>
<dbReference type="CDD" id="cd06163">
    <property type="entry name" value="S2P-M50_PDZ_RseP-like"/>
    <property type="match status" value="1"/>
</dbReference>
<dbReference type="Pfam" id="PF17820">
    <property type="entry name" value="PDZ_6"/>
    <property type="match status" value="1"/>
</dbReference>
<feature type="transmembrane region" description="Helical" evidence="11">
    <location>
        <begin position="277"/>
        <end position="300"/>
    </location>
</feature>
<evidence type="ECO:0000256" key="11">
    <source>
        <dbReference type="SAM" id="Phobius"/>
    </source>
</evidence>
<dbReference type="GO" id="GO:0016020">
    <property type="term" value="C:membrane"/>
    <property type="evidence" value="ECO:0007669"/>
    <property type="project" value="UniProtKB-SubCell"/>
</dbReference>
<dbReference type="PANTHER" id="PTHR42837">
    <property type="entry name" value="REGULATOR OF SIGMA-E PROTEASE RSEP"/>
    <property type="match status" value="1"/>
</dbReference>